<evidence type="ECO:0000256" key="2">
    <source>
        <dbReference type="SAM" id="MobiDB-lite"/>
    </source>
</evidence>
<dbReference type="Pfam" id="PF02563">
    <property type="entry name" value="Poly_export"/>
    <property type="match status" value="1"/>
</dbReference>
<dbReference type="GO" id="GO:0015159">
    <property type="term" value="F:polysaccharide transmembrane transporter activity"/>
    <property type="evidence" value="ECO:0007669"/>
    <property type="project" value="InterPro"/>
</dbReference>
<gene>
    <name evidence="4" type="ORF">B1812_14395</name>
</gene>
<dbReference type="EMBL" id="CP019948">
    <property type="protein sequence ID" value="ARN83669.1"/>
    <property type="molecule type" value="Genomic_DNA"/>
</dbReference>
<proteinExistence type="predicted"/>
<keyword evidence="1" id="KW-0732">Signal</keyword>
<dbReference type="InterPro" id="IPR003715">
    <property type="entry name" value="Poly_export_N"/>
</dbReference>
<feature type="domain" description="Polysaccharide export protein N-terminal" evidence="3">
    <location>
        <begin position="74"/>
        <end position="144"/>
    </location>
</feature>
<dbReference type="AlphaFoldDB" id="A0A1W6N1G5"/>
<dbReference type="Proteomes" id="UP000193978">
    <property type="component" value="Chromosome"/>
</dbReference>
<evidence type="ECO:0000313" key="5">
    <source>
        <dbReference type="Proteomes" id="UP000193978"/>
    </source>
</evidence>
<feature type="region of interest" description="Disordered" evidence="2">
    <location>
        <begin position="1"/>
        <end position="20"/>
    </location>
</feature>
<reference evidence="4 5" key="1">
    <citation type="submission" date="2017-02" db="EMBL/GenBank/DDBJ databases">
        <authorList>
            <person name="Peterson S.W."/>
        </authorList>
    </citation>
    <scope>NUCLEOTIDE SEQUENCE [LARGE SCALE GENOMIC DNA]</scope>
    <source>
        <strain evidence="4 5">S285</strain>
    </source>
</reference>
<accession>A0A1W6N1G5</accession>
<dbReference type="STRING" id="655015.B1812_14395"/>
<dbReference type="Gene3D" id="3.10.560.10">
    <property type="entry name" value="Outer membrane lipoprotein wza domain like"/>
    <property type="match status" value="1"/>
</dbReference>
<dbReference type="PANTHER" id="PTHR33619">
    <property type="entry name" value="POLYSACCHARIDE EXPORT PROTEIN GFCE-RELATED"/>
    <property type="match status" value="1"/>
</dbReference>
<evidence type="ECO:0000256" key="1">
    <source>
        <dbReference type="ARBA" id="ARBA00022729"/>
    </source>
</evidence>
<protein>
    <recommendedName>
        <fullName evidence="3">Polysaccharide export protein N-terminal domain-containing protein</fullName>
    </recommendedName>
</protein>
<dbReference type="Gene3D" id="3.30.1950.10">
    <property type="entry name" value="wza like domain"/>
    <property type="match status" value="1"/>
</dbReference>
<dbReference type="InterPro" id="IPR049712">
    <property type="entry name" value="Poly_export"/>
</dbReference>
<dbReference type="PANTHER" id="PTHR33619:SF3">
    <property type="entry name" value="POLYSACCHARIDE EXPORT PROTEIN GFCE-RELATED"/>
    <property type="match status" value="1"/>
</dbReference>
<name>A0A1W6N1G5_9HYPH</name>
<sequence>MTTLAGCAVGENPENKPETLYSPQQVAYGREYEGQVGGTPSFDPTPGVCPSPDEMDYIAPRTPGRTSAPDPHLRYSLGDRFYILVPGLSDFSGEYAINADGRVVLPFAGEVRAVGLTNAELNQVIEQAFLDAKILKEAGAHVAVRPTGYAPINILVSGAVFAPGRVTINTTTDASKVGRATPQFGDAPQDRYVAAALKAAGGVRPDADVSSIYLIRGGRRYRLNWRGAFTGERVDDVALVEGDKLEVAESVCFQTGLIRPTQITPPGIRIFQSNLTVPATNNASSSIGQYSGSLPYGTRFLQALASANCIGGTLSTNAARQAVLISRNPKTRQTEVIQRSIEELVRSANRDAVNPHLMPDDAIACYDSSVTEFSEVLTVLGQASNVVNQNANSAWYFFHLRR</sequence>
<dbReference type="KEGG" id="mbry:B1812_14395"/>
<evidence type="ECO:0000313" key="4">
    <source>
        <dbReference type="EMBL" id="ARN83669.1"/>
    </source>
</evidence>
<organism evidence="4 5">
    <name type="scientific">Methylocystis bryophila</name>
    <dbReference type="NCBI Taxonomy" id="655015"/>
    <lineage>
        <taxon>Bacteria</taxon>
        <taxon>Pseudomonadati</taxon>
        <taxon>Pseudomonadota</taxon>
        <taxon>Alphaproteobacteria</taxon>
        <taxon>Hyphomicrobiales</taxon>
        <taxon>Methylocystaceae</taxon>
        <taxon>Methylocystis</taxon>
    </lineage>
</organism>
<keyword evidence="5" id="KW-1185">Reference proteome</keyword>
<evidence type="ECO:0000259" key="3">
    <source>
        <dbReference type="Pfam" id="PF02563"/>
    </source>
</evidence>